<accession>A0A923KV82</accession>
<dbReference type="AlphaFoldDB" id="A0A923KV82"/>
<keyword evidence="1" id="KW-0472">Membrane</keyword>
<evidence type="ECO:0000256" key="2">
    <source>
        <dbReference type="SAM" id="SignalP"/>
    </source>
</evidence>
<keyword evidence="1" id="KW-0812">Transmembrane</keyword>
<dbReference type="InterPro" id="IPR000421">
    <property type="entry name" value="FA58C"/>
</dbReference>
<dbReference type="Proteomes" id="UP000627446">
    <property type="component" value="Unassembled WGS sequence"/>
</dbReference>
<comment type="caution">
    <text evidence="4">The sequence shown here is derived from an EMBL/GenBank/DDBJ whole genome shotgun (WGS) entry which is preliminary data.</text>
</comment>
<protein>
    <submittedName>
        <fullName evidence="4">DUF3999 family protein</fullName>
    </submittedName>
</protein>
<evidence type="ECO:0000313" key="4">
    <source>
        <dbReference type="EMBL" id="MBC3882902.1"/>
    </source>
</evidence>
<name>A0A923KV82_9BURK</name>
<keyword evidence="1" id="KW-1133">Transmembrane helix</keyword>
<keyword evidence="5" id="KW-1185">Reference proteome</keyword>
<evidence type="ECO:0000256" key="1">
    <source>
        <dbReference type="SAM" id="Phobius"/>
    </source>
</evidence>
<feature type="signal peptide" evidence="2">
    <location>
        <begin position="1"/>
        <end position="30"/>
    </location>
</feature>
<keyword evidence="2" id="KW-0732">Signal</keyword>
<evidence type="ECO:0000259" key="3">
    <source>
        <dbReference type="PROSITE" id="PS50022"/>
    </source>
</evidence>
<evidence type="ECO:0000313" key="5">
    <source>
        <dbReference type="Proteomes" id="UP000627446"/>
    </source>
</evidence>
<dbReference type="Pfam" id="PF13163">
    <property type="entry name" value="DUF3999"/>
    <property type="match status" value="1"/>
</dbReference>
<feature type="domain" description="F5/8 type C" evidence="3">
    <location>
        <begin position="92"/>
        <end position="256"/>
    </location>
</feature>
<feature type="chain" id="PRO_5037205302" evidence="2">
    <location>
        <begin position="31"/>
        <end position="513"/>
    </location>
</feature>
<dbReference type="EMBL" id="JACOFZ010000008">
    <property type="protein sequence ID" value="MBC3882902.1"/>
    <property type="molecule type" value="Genomic_DNA"/>
</dbReference>
<feature type="transmembrane region" description="Helical" evidence="1">
    <location>
        <begin position="481"/>
        <end position="502"/>
    </location>
</feature>
<proteinExistence type="predicted"/>
<gene>
    <name evidence="4" type="ORF">H8K36_16035</name>
</gene>
<dbReference type="InterPro" id="IPR025060">
    <property type="entry name" value="DUF3999"/>
</dbReference>
<dbReference type="PROSITE" id="PS50022">
    <property type="entry name" value="FA58C_3"/>
    <property type="match status" value="1"/>
</dbReference>
<reference evidence="4" key="1">
    <citation type="submission" date="2020-08" db="EMBL/GenBank/DDBJ databases">
        <title>Novel species isolated from subtropical streams in China.</title>
        <authorList>
            <person name="Lu H."/>
        </authorList>
    </citation>
    <scope>NUCLEOTIDE SEQUENCE</scope>
    <source>
        <strain evidence="4">LX22W</strain>
    </source>
</reference>
<organism evidence="4 5">
    <name type="scientific">Undibacterium nitidum</name>
    <dbReference type="NCBI Taxonomy" id="2762298"/>
    <lineage>
        <taxon>Bacteria</taxon>
        <taxon>Pseudomonadati</taxon>
        <taxon>Pseudomonadota</taxon>
        <taxon>Betaproteobacteria</taxon>
        <taxon>Burkholderiales</taxon>
        <taxon>Oxalobacteraceae</taxon>
        <taxon>Undibacterium</taxon>
    </lineage>
</organism>
<sequence>MSQLRRNISLAQKVTTAAAISCVCAGYAWAGVQQATIQLPSTTTTTNSSPYHSVALPLAIYASAKDSQLSDLRVRNAAGEYLSYAWLSSSTAGNQQLSLQSLSVPIFPLQATTQDQGSNSLIEIEQSSDGSVRWRSQINAVTKANDTSLVSAWLIDASALYRQAKNEHTQSYLIQARVTVPESFQGVAGFSLETSDDLLHWQSASQHQQVLQLRHQNQSLAQLEFSLPALQAKYLRLRWDQAATAPRILGVQLDAQRQNWTLPSLLWTSPIKASQCDGKTCEYLVPRNLPVDSVRVKLAQLNSVEKLTLSGVLETVSIDHHHLRHSLNPLYVLRHQKNNSKQSTEDDHYLRHFQAYRLQLDGKEVVNDVIPVNGLSYLKLRLRSESSNLANAAPEIEIASMARHIVLLARGAGPYRLEWGQEAQQGAAIDMAMLMPKQADAMGFSSGATVQVAPIPETAASAASAMPTKPQENKVGAQGKWWLWLALLCAVALLGWMVWSSLAKIDQENKNQS</sequence>
<dbReference type="RefSeq" id="WP_186917523.1">
    <property type="nucleotide sequence ID" value="NZ_JACOFZ010000008.1"/>
</dbReference>